<evidence type="ECO:0000313" key="3">
    <source>
        <dbReference type="EMBL" id="KAH6695098.1"/>
    </source>
</evidence>
<dbReference type="InterPro" id="IPR002347">
    <property type="entry name" value="SDR_fam"/>
</dbReference>
<dbReference type="PROSITE" id="PS00061">
    <property type="entry name" value="ADH_SHORT"/>
    <property type="match status" value="1"/>
</dbReference>
<dbReference type="Pfam" id="PF13561">
    <property type="entry name" value="adh_short_C2"/>
    <property type="match status" value="1"/>
</dbReference>
<evidence type="ECO:0000256" key="1">
    <source>
        <dbReference type="ARBA" id="ARBA00006484"/>
    </source>
</evidence>
<keyword evidence="4" id="KW-1185">Reference proteome</keyword>
<evidence type="ECO:0000256" key="2">
    <source>
        <dbReference type="ARBA" id="ARBA00022857"/>
    </source>
</evidence>
<dbReference type="Gene3D" id="3.40.50.720">
    <property type="entry name" value="NAD(P)-binding Rossmann-like Domain"/>
    <property type="match status" value="1"/>
</dbReference>
<dbReference type="GO" id="GO:0016616">
    <property type="term" value="F:oxidoreductase activity, acting on the CH-OH group of donors, NAD or NADP as acceptor"/>
    <property type="evidence" value="ECO:0007669"/>
    <property type="project" value="TreeGrafter"/>
</dbReference>
<dbReference type="OrthoDB" id="498125at2759"/>
<comment type="similarity">
    <text evidence="1">Belongs to the short-chain dehydrogenases/reductases (SDR) family.</text>
</comment>
<evidence type="ECO:0000313" key="4">
    <source>
        <dbReference type="Proteomes" id="UP000770015"/>
    </source>
</evidence>
<proteinExistence type="inferred from homology"/>
<dbReference type="InterPro" id="IPR036291">
    <property type="entry name" value="NAD(P)-bd_dom_sf"/>
</dbReference>
<dbReference type="AlphaFoldDB" id="A0A9P8VM30"/>
<comment type="caution">
    <text evidence="3">The sequence shown here is derived from an EMBL/GenBank/DDBJ whole genome shotgun (WGS) entry which is preliminary data.</text>
</comment>
<dbReference type="PRINTS" id="PR00080">
    <property type="entry name" value="SDRFAMILY"/>
</dbReference>
<dbReference type="Proteomes" id="UP000770015">
    <property type="component" value="Unassembled WGS sequence"/>
</dbReference>
<dbReference type="PRINTS" id="PR00081">
    <property type="entry name" value="GDHRDH"/>
</dbReference>
<dbReference type="CDD" id="cd05233">
    <property type="entry name" value="SDR_c"/>
    <property type="match status" value="1"/>
</dbReference>
<dbReference type="InterPro" id="IPR020904">
    <property type="entry name" value="Sc_DH/Rdtase_CS"/>
</dbReference>
<dbReference type="FunFam" id="3.40.50.720:FF:000084">
    <property type="entry name" value="Short-chain dehydrogenase reductase"/>
    <property type="match status" value="1"/>
</dbReference>
<accession>A0A9P8VM30</accession>
<reference evidence="3" key="1">
    <citation type="journal article" date="2021" name="Nat. Commun.">
        <title>Genetic determinants of endophytism in the Arabidopsis root mycobiome.</title>
        <authorList>
            <person name="Mesny F."/>
            <person name="Miyauchi S."/>
            <person name="Thiergart T."/>
            <person name="Pickel B."/>
            <person name="Atanasova L."/>
            <person name="Karlsson M."/>
            <person name="Huettel B."/>
            <person name="Barry K.W."/>
            <person name="Haridas S."/>
            <person name="Chen C."/>
            <person name="Bauer D."/>
            <person name="Andreopoulos W."/>
            <person name="Pangilinan J."/>
            <person name="LaButti K."/>
            <person name="Riley R."/>
            <person name="Lipzen A."/>
            <person name="Clum A."/>
            <person name="Drula E."/>
            <person name="Henrissat B."/>
            <person name="Kohler A."/>
            <person name="Grigoriev I.V."/>
            <person name="Martin F.M."/>
            <person name="Hacquard S."/>
        </authorList>
    </citation>
    <scope>NUCLEOTIDE SEQUENCE</scope>
    <source>
        <strain evidence="3">MPI-SDFR-AT-0117</strain>
    </source>
</reference>
<gene>
    <name evidence="3" type="ORF">F5X68DRAFT_197930</name>
</gene>
<name>A0A9P8VM30_9PEZI</name>
<organism evidence="3 4">
    <name type="scientific">Plectosphaerella plurivora</name>
    <dbReference type="NCBI Taxonomy" id="936078"/>
    <lineage>
        <taxon>Eukaryota</taxon>
        <taxon>Fungi</taxon>
        <taxon>Dikarya</taxon>
        <taxon>Ascomycota</taxon>
        <taxon>Pezizomycotina</taxon>
        <taxon>Sordariomycetes</taxon>
        <taxon>Hypocreomycetidae</taxon>
        <taxon>Glomerellales</taxon>
        <taxon>Plectosphaerellaceae</taxon>
        <taxon>Plectosphaerella</taxon>
    </lineage>
</organism>
<protein>
    <submittedName>
        <fullName evidence="3">Oxidoreductase ucpA</fullName>
    </submittedName>
</protein>
<keyword evidence="2" id="KW-0521">NADP</keyword>
<dbReference type="SUPFAM" id="SSF51735">
    <property type="entry name" value="NAD(P)-binding Rossmann-fold domains"/>
    <property type="match status" value="1"/>
</dbReference>
<sequence>MTSNLSLQGKVALVIGLGQTGEDGWGIGAACAVLFSRQGATIFGGNRSLESTTKTKKTIESEGGTCDIVATDATSSESVKALVDACLARHGRIDILLANVGGSQPGCPATMSEATWDSQMDINLKTVYLACHHVLPVMEAQPTGGSIVCVSSVAGLRHIGKPQVAYNTAKAAIMQFVKATAVEYAHRGVRLNTVVPGLMETPYTRELSKRFPVEGGYPAFKAMRDAQVPMGRMGDAWDVASAACFLASDQARYITGQKLVVDGGLTSSTGRV</sequence>
<dbReference type="PANTHER" id="PTHR42760">
    <property type="entry name" value="SHORT-CHAIN DEHYDROGENASES/REDUCTASES FAMILY MEMBER"/>
    <property type="match status" value="1"/>
</dbReference>
<dbReference type="EMBL" id="JAGSXJ010000002">
    <property type="protein sequence ID" value="KAH6695098.1"/>
    <property type="molecule type" value="Genomic_DNA"/>
</dbReference>